<gene>
    <name evidence="2" type="ORF">DFH05DRAFT_1521203</name>
</gene>
<dbReference type="EMBL" id="JANVFU010000002">
    <property type="protein sequence ID" value="KAJ3749583.1"/>
    <property type="molecule type" value="Genomic_DNA"/>
</dbReference>
<name>A0A9W8P9G0_9AGAR</name>
<accession>A0A9W8P9G0</accession>
<reference evidence="2 3" key="1">
    <citation type="journal article" date="2023" name="Proc. Natl. Acad. Sci. U.S.A.">
        <title>A global phylogenomic analysis of the shiitake genus Lentinula.</title>
        <authorList>
            <person name="Sierra-Patev S."/>
            <person name="Min B."/>
            <person name="Naranjo-Ortiz M."/>
            <person name="Looney B."/>
            <person name="Konkel Z."/>
            <person name="Slot J.C."/>
            <person name="Sakamoto Y."/>
            <person name="Steenwyk J.L."/>
            <person name="Rokas A."/>
            <person name="Carro J."/>
            <person name="Camarero S."/>
            <person name="Ferreira P."/>
            <person name="Molpeceres G."/>
            <person name="Ruiz-Duenas F.J."/>
            <person name="Serrano A."/>
            <person name="Henrissat B."/>
            <person name="Drula E."/>
            <person name="Hughes K.W."/>
            <person name="Mata J.L."/>
            <person name="Ishikawa N.K."/>
            <person name="Vargas-Isla R."/>
            <person name="Ushijima S."/>
            <person name="Smith C.A."/>
            <person name="Donoghue J."/>
            <person name="Ahrendt S."/>
            <person name="Andreopoulos W."/>
            <person name="He G."/>
            <person name="LaButti K."/>
            <person name="Lipzen A."/>
            <person name="Ng V."/>
            <person name="Riley R."/>
            <person name="Sandor L."/>
            <person name="Barry K."/>
            <person name="Martinez A.T."/>
            <person name="Xiao Y."/>
            <person name="Gibbons J.G."/>
            <person name="Terashima K."/>
            <person name="Grigoriev I.V."/>
            <person name="Hibbett D."/>
        </authorList>
    </citation>
    <scope>NUCLEOTIDE SEQUENCE [LARGE SCALE GENOMIC DNA]</scope>
    <source>
        <strain evidence="2 3">TFB7810</strain>
    </source>
</reference>
<keyword evidence="1" id="KW-1133">Transmembrane helix</keyword>
<keyword evidence="1" id="KW-0812">Transmembrane</keyword>
<feature type="transmembrane region" description="Helical" evidence="1">
    <location>
        <begin position="18"/>
        <end position="35"/>
    </location>
</feature>
<keyword evidence="1" id="KW-0472">Membrane</keyword>
<sequence>MAIAYSWQERVSILQTQNINYAVHQILFVIIMHLFPSSLRLLLTTLLFVLTLLDVTVIARPSARNSARNMNPPSHIPYNVYVARWNPRINSYVENTVVFDSDQEFRIVIATKSLERRYYAFTYDRANGGSAIIKCDIPHSNSVSITHYLVLIGEGHLSDSPDEVFEFENLQRQVGRRKPINSDITFVEAAFQVTGVGRSLLWEECRAQVDIARTQGHRISRPIYEPQYQHLYT</sequence>
<dbReference type="AlphaFoldDB" id="A0A9W8P9G0"/>
<organism evidence="2 3">
    <name type="scientific">Lentinula detonsa</name>
    <dbReference type="NCBI Taxonomy" id="2804962"/>
    <lineage>
        <taxon>Eukaryota</taxon>
        <taxon>Fungi</taxon>
        <taxon>Dikarya</taxon>
        <taxon>Basidiomycota</taxon>
        <taxon>Agaricomycotina</taxon>
        <taxon>Agaricomycetes</taxon>
        <taxon>Agaricomycetidae</taxon>
        <taxon>Agaricales</taxon>
        <taxon>Marasmiineae</taxon>
        <taxon>Omphalotaceae</taxon>
        <taxon>Lentinula</taxon>
    </lineage>
</organism>
<evidence type="ECO:0000256" key="1">
    <source>
        <dbReference type="SAM" id="Phobius"/>
    </source>
</evidence>
<protein>
    <submittedName>
        <fullName evidence="2">Uncharacterized protein</fullName>
    </submittedName>
</protein>
<keyword evidence="3" id="KW-1185">Reference proteome</keyword>
<evidence type="ECO:0000313" key="2">
    <source>
        <dbReference type="EMBL" id="KAJ3749583.1"/>
    </source>
</evidence>
<evidence type="ECO:0000313" key="3">
    <source>
        <dbReference type="Proteomes" id="UP001142393"/>
    </source>
</evidence>
<dbReference type="Proteomes" id="UP001142393">
    <property type="component" value="Unassembled WGS sequence"/>
</dbReference>
<comment type="caution">
    <text evidence="2">The sequence shown here is derived from an EMBL/GenBank/DDBJ whole genome shotgun (WGS) entry which is preliminary data.</text>
</comment>
<proteinExistence type="predicted"/>